<dbReference type="InterPro" id="IPR009875">
    <property type="entry name" value="PilZ_domain"/>
</dbReference>
<accession>A0A844YVH4</accession>
<keyword evidence="3" id="KW-1185">Reference proteome</keyword>
<dbReference type="Pfam" id="PF07238">
    <property type="entry name" value="PilZ"/>
    <property type="match status" value="1"/>
</dbReference>
<feature type="domain" description="PilZ" evidence="1">
    <location>
        <begin position="13"/>
        <end position="100"/>
    </location>
</feature>
<dbReference type="Proteomes" id="UP000466966">
    <property type="component" value="Unassembled WGS sequence"/>
</dbReference>
<organism evidence="2 3">
    <name type="scientific">Alteraurantiacibacter buctensis</name>
    <dbReference type="NCBI Taxonomy" id="1503981"/>
    <lineage>
        <taxon>Bacteria</taxon>
        <taxon>Pseudomonadati</taxon>
        <taxon>Pseudomonadota</taxon>
        <taxon>Alphaproteobacteria</taxon>
        <taxon>Sphingomonadales</taxon>
        <taxon>Erythrobacteraceae</taxon>
        <taxon>Alteraurantiacibacter</taxon>
    </lineage>
</organism>
<gene>
    <name evidence="2" type="ORF">GRI99_04230</name>
</gene>
<comment type="caution">
    <text evidence="2">The sequence shown here is derived from an EMBL/GenBank/DDBJ whole genome shotgun (WGS) entry which is preliminary data.</text>
</comment>
<evidence type="ECO:0000313" key="2">
    <source>
        <dbReference type="EMBL" id="MXO70841.1"/>
    </source>
</evidence>
<name>A0A844YVH4_9SPHN</name>
<dbReference type="AlphaFoldDB" id="A0A844YVH4"/>
<dbReference type="GO" id="GO:0035438">
    <property type="term" value="F:cyclic-di-GMP binding"/>
    <property type="evidence" value="ECO:0007669"/>
    <property type="project" value="InterPro"/>
</dbReference>
<evidence type="ECO:0000313" key="3">
    <source>
        <dbReference type="Proteomes" id="UP000466966"/>
    </source>
</evidence>
<sequence>MEDGTPDEGQRPRRTERAAIDKVCEIKIGIRNWHQARLKDLTPEGFRLSLTDMPAVGTMMKIRLPGMAILDAQVCWARNFEAGCKFAAPLSPYVFEHLVRQ</sequence>
<dbReference type="RefSeq" id="WP_160770705.1">
    <property type="nucleotide sequence ID" value="NZ_WTYV01000001.1"/>
</dbReference>
<reference evidence="2 3" key="1">
    <citation type="submission" date="2019-12" db="EMBL/GenBank/DDBJ databases">
        <title>Genomic-based taxomic classification of the family Erythrobacteraceae.</title>
        <authorList>
            <person name="Xu L."/>
        </authorList>
    </citation>
    <scope>NUCLEOTIDE SEQUENCE [LARGE SCALE GENOMIC DNA]</scope>
    <source>
        <strain evidence="2 3">M0322</strain>
    </source>
</reference>
<evidence type="ECO:0000259" key="1">
    <source>
        <dbReference type="Pfam" id="PF07238"/>
    </source>
</evidence>
<proteinExistence type="predicted"/>
<dbReference type="EMBL" id="WTYV01000001">
    <property type="protein sequence ID" value="MXO70841.1"/>
    <property type="molecule type" value="Genomic_DNA"/>
</dbReference>
<dbReference type="SUPFAM" id="SSF141371">
    <property type="entry name" value="PilZ domain-like"/>
    <property type="match status" value="1"/>
</dbReference>
<dbReference type="OrthoDB" id="9795572at2"/>
<protein>
    <submittedName>
        <fullName evidence="2">PilZ domain-containing protein</fullName>
    </submittedName>
</protein>